<proteinExistence type="predicted"/>
<feature type="transmembrane region" description="Helical" evidence="3">
    <location>
        <begin position="21"/>
        <end position="41"/>
    </location>
</feature>
<feature type="region of interest" description="Disordered" evidence="2">
    <location>
        <begin position="184"/>
        <end position="382"/>
    </location>
</feature>
<name>A0ABR1C2N4_NECAM</name>
<feature type="domain" description="Nematode cuticle collagen N-terminal" evidence="4">
    <location>
        <begin position="17"/>
        <end position="69"/>
    </location>
</feature>
<evidence type="ECO:0000313" key="6">
    <source>
        <dbReference type="Proteomes" id="UP001303046"/>
    </source>
</evidence>
<keyword evidence="3" id="KW-0472">Membrane</keyword>
<comment type="caution">
    <text evidence="5">The sequence shown here is derived from an EMBL/GenBank/DDBJ whole genome shotgun (WGS) entry which is preliminary data.</text>
</comment>
<feature type="compositionally biased region" description="Pro residues" evidence="2">
    <location>
        <begin position="266"/>
        <end position="302"/>
    </location>
</feature>
<keyword evidence="3" id="KW-1133">Transmembrane helix</keyword>
<sequence>MTHDARLLWIGMMSTQTVAQLSVATAAVLLTISLITIFLTANEINEVYSEALRELEEWKHYSNEAWFDMKSLLQRAPRSAYRSVSGERNIWRRNSYYTPPTQINPQQYALPTDTFVESQTCNCAPQANNCPPGPQGPPGQTGSDGEPGYPGIPGQRGANGIALGLYRQEAPGCIRCPVGPPGPPGNLGYPGEKGPPGPPGPLGATAYQGEPGPCGPPGDRGNDGQPGLPGPPGQPGRSFTVQVHLPGPKGPPGRLGPSGRPGPTGYCPPPGTPGPPGLMGPPGKPGPLGPPGAPGYPGPPGVPGQDGEYCPCPPKSGAVNRYPQPQAQSSYPQPPQPVYQPPPQPSYQQPSQPVFKQLPPPPPPPPPPNYPLDQYSEKYGVNSYGSNVGQTFTNAAEVQSEYRRRVIARILRRRRLLAQKKQA</sequence>
<dbReference type="EMBL" id="JAVFWL010000001">
    <property type="protein sequence ID" value="KAK6731658.1"/>
    <property type="molecule type" value="Genomic_DNA"/>
</dbReference>
<evidence type="ECO:0000256" key="2">
    <source>
        <dbReference type="SAM" id="MobiDB-lite"/>
    </source>
</evidence>
<feature type="compositionally biased region" description="Low complexity" evidence="2">
    <location>
        <begin position="322"/>
        <end position="331"/>
    </location>
</feature>
<organism evidence="5 6">
    <name type="scientific">Necator americanus</name>
    <name type="common">Human hookworm</name>
    <dbReference type="NCBI Taxonomy" id="51031"/>
    <lineage>
        <taxon>Eukaryota</taxon>
        <taxon>Metazoa</taxon>
        <taxon>Ecdysozoa</taxon>
        <taxon>Nematoda</taxon>
        <taxon>Chromadorea</taxon>
        <taxon>Rhabditida</taxon>
        <taxon>Rhabditina</taxon>
        <taxon>Rhabditomorpha</taxon>
        <taxon>Strongyloidea</taxon>
        <taxon>Ancylostomatidae</taxon>
        <taxon>Bunostominae</taxon>
        <taxon>Necator</taxon>
    </lineage>
</organism>
<feature type="compositionally biased region" description="Pro residues" evidence="2">
    <location>
        <begin position="358"/>
        <end position="370"/>
    </location>
</feature>
<accession>A0ABR1C2N4</accession>
<feature type="region of interest" description="Disordered" evidence="2">
    <location>
        <begin position="131"/>
        <end position="156"/>
    </location>
</feature>
<dbReference type="PANTHER" id="PTHR24637">
    <property type="entry name" value="COLLAGEN"/>
    <property type="match status" value="1"/>
</dbReference>
<dbReference type="Pfam" id="PF01484">
    <property type="entry name" value="Col_cuticle_N"/>
    <property type="match status" value="1"/>
</dbReference>
<dbReference type="Proteomes" id="UP001303046">
    <property type="component" value="Unassembled WGS sequence"/>
</dbReference>
<keyword evidence="1" id="KW-0677">Repeat</keyword>
<gene>
    <name evidence="5" type="primary">Necator_chrI.g3992</name>
    <name evidence="5" type="ORF">RB195_007863</name>
</gene>
<reference evidence="5 6" key="1">
    <citation type="submission" date="2023-08" db="EMBL/GenBank/DDBJ databases">
        <title>A Necator americanus chromosomal reference genome.</title>
        <authorList>
            <person name="Ilik V."/>
            <person name="Petrzelkova K.J."/>
            <person name="Pardy F."/>
            <person name="Fuh T."/>
            <person name="Niatou-Singa F.S."/>
            <person name="Gouil Q."/>
            <person name="Baker L."/>
            <person name="Ritchie M.E."/>
            <person name="Jex A.R."/>
            <person name="Gazzola D."/>
            <person name="Li H."/>
            <person name="Toshio Fujiwara R."/>
            <person name="Zhan B."/>
            <person name="Aroian R.V."/>
            <person name="Pafco B."/>
            <person name="Schwarz E.M."/>
        </authorList>
    </citation>
    <scope>NUCLEOTIDE SEQUENCE [LARGE SCALE GENOMIC DNA]</scope>
    <source>
        <strain evidence="5 6">Aroian</strain>
        <tissue evidence="5">Whole animal</tissue>
    </source>
</reference>
<keyword evidence="3" id="KW-0812">Transmembrane</keyword>
<dbReference type="PANTHER" id="PTHR24637:SF377">
    <property type="entry name" value="COLLAGEN TYPE IX ALPHA 1 CHAIN"/>
    <property type="match status" value="1"/>
</dbReference>
<evidence type="ECO:0000313" key="5">
    <source>
        <dbReference type="EMBL" id="KAK6731658.1"/>
    </source>
</evidence>
<evidence type="ECO:0000256" key="1">
    <source>
        <dbReference type="ARBA" id="ARBA00022737"/>
    </source>
</evidence>
<dbReference type="SMART" id="SM01088">
    <property type="entry name" value="Col_cuticle_N"/>
    <property type="match status" value="1"/>
</dbReference>
<dbReference type="Pfam" id="PF01391">
    <property type="entry name" value="Collagen"/>
    <property type="match status" value="2"/>
</dbReference>
<feature type="compositionally biased region" description="Low complexity" evidence="2">
    <location>
        <begin position="255"/>
        <end position="265"/>
    </location>
</feature>
<evidence type="ECO:0000259" key="4">
    <source>
        <dbReference type="SMART" id="SM01088"/>
    </source>
</evidence>
<dbReference type="InterPro" id="IPR002486">
    <property type="entry name" value="Col_cuticle_N"/>
</dbReference>
<evidence type="ECO:0000256" key="3">
    <source>
        <dbReference type="SAM" id="Phobius"/>
    </source>
</evidence>
<keyword evidence="6" id="KW-1185">Reference proteome</keyword>
<feature type="compositionally biased region" description="Pro residues" evidence="2">
    <location>
        <begin position="332"/>
        <end position="345"/>
    </location>
</feature>
<protein>
    <recommendedName>
        <fullName evidence="4">Nematode cuticle collagen N-terminal domain-containing protein</fullName>
    </recommendedName>
</protein>
<dbReference type="PRINTS" id="PR01217">
    <property type="entry name" value="PRICHEXTENSN"/>
</dbReference>
<dbReference type="InterPro" id="IPR008160">
    <property type="entry name" value="Collagen"/>
</dbReference>